<sequence length="35" mass="4080">MFFIVNLLTIDVSYLLIILIVYLSMSTVALIFMLR</sequence>
<dbReference type="EMBL" id="NIBS01000007">
    <property type="protein sequence ID" value="PHM28092.1"/>
    <property type="molecule type" value="Genomic_DNA"/>
</dbReference>
<evidence type="ECO:0000313" key="3">
    <source>
        <dbReference type="Proteomes" id="UP000225833"/>
    </source>
</evidence>
<keyword evidence="1" id="KW-0472">Membrane</keyword>
<dbReference type="AlphaFoldDB" id="A0A2D0J1U9"/>
<feature type="transmembrane region" description="Helical" evidence="1">
    <location>
        <begin position="12"/>
        <end position="34"/>
    </location>
</feature>
<accession>A0A2D0J1U9</accession>
<protein>
    <submittedName>
        <fullName evidence="2">Uncharacterized protein</fullName>
    </submittedName>
</protein>
<comment type="caution">
    <text evidence="2">The sequence shown here is derived from an EMBL/GenBank/DDBJ whole genome shotgun (WGS) entry which is preliminary data.</text>
</comment>
<proteinExistence type="predicted"/>
<gene>
    <name evidence="2" type="ORF">Xbud_01824</name>
</gene>
<keyword evidence="1" id="KW-0812">Transmembrane</keyword>
<name>A0A2D0J1U9_XENBU</name>
<organism evidence="2 3">
    <name type="scientific">Xenorhabdus budapestensis</name>
    <dbReference type="NCBI Taxonomy" id="290110"/>
    <lineage>
        <taxon>Bacteria</taxon>
        <taxon>Pseudomonadati</taxon>
        <taxon>Pseudomonadota</taxon>
        <taxon>Gammaproteobacteria</taxon>
        <taxon>Enterobacterales</taxon>
        <taxon>Morganellaceae</taxon>
        <taxon>Xenorhabdus</taxon>
    </lineage>
</organism>
<keyword evidence="1" id="KW-1133">Transmembrane helix</keyword>
<dbReference type="Proteomes" id="UP000225833">
    <property type="component" value="Unassembled WGS sequence"/>
</dbReference>
<evidence type="ECO:0000256" key="1">
    <source>
        <dbReference type="SAM" id="Phobius"/>
    </source>
</evidence>
<reference evidence="2 3" key="1">
    <citation type="journal article" date="2017" name="Nat. Microbiol.">
        <title>Natural product diversity associated with the nematode symbionts Photorhabdus and Xenorhabdus.</title>
        <authorList>
            <person name="Tobias N.J."/>
            <person name="Wolff H."/>
            <person name="Djahanschiri B."/>
            <person name="Grundmann F."/>
            <person name="Kronenwerth M."/>
            <person name="Shi Y.M."/>
            <person name="Simonyi S."/>
            <person name="Grun P."/>
            <person name="Shapiro-Ilan D."/>
            <person name="Pidot S.J."/>
            <person name="Stinear T.P."/>
            <person name="Ebersberger I."/>
            <person name="Bode H.B."/>
        </authorList>
    </citation>
    <scope>NUCLEOTIDE SEQUENCE [LARGE SCALE GENOMIC DNA]</scope>
    <source>
        <strain evidence="2 3">DSM 16342</strain>
    </source>
</reference>
<evidence type="ECO:0000313" key="2">
    <source>
        <dbReference type="EMBL" id="PHM28092.1"/>
    </source>
</evidence>